<evidence type="ECO:0000256" key="5">
    <source>
        <dbReference type="ARBA" id="ARBA00022723"/>
    </source>
</evidence>
<feature type="domain" description="Zn(2)-C6 fungal-type" evidence="15">
    <location>
        <begin position="29"/>
        <end position="61"/>
    </location>
</feature>
<dbReference type="SUPFAM" id="SSF57701">
    <property type="entry name" value="Zn2/Cys6 DNA-binding domain"/>
    <property type="match status" value="1"/>
</dbReference>
<dbReference type="InterPro" id="IPR036864">
    <property type="entry name" value="Zn2-C6_fun-type_DNA-bd_sf"/>
</dbReference>
<keyword evidence="7" id="KW-0805">Transcription regulation</keyword>
<evidence type="ECO:0000313" key="17">
    <source>
        <dbReference type="Proteomes" id="UP000191024"/>
    </source>
</evidence>
<comment type="function">
    <text evidence="12">Transcriptional inhibitor with a significantly increased number of target genes in response to oleate.</text>
</comment>
<evidence type="ECO:0000313" key="16">
    <source>
        <dbReference type="EMBL" id="SCV01777.1"/>
    </source>
</evidence>
<dbReference type="Pfam" id="PF00172">
    <property type="entry name" value="Zn_clus"/>
    <property type="match status" value="1"/>
</dbReference>
<evidence type="ECO:0000256" key="7">
    <source>
        <dbReference type="ARBA" id="ARBA00023015"/>
    </source>
</evidence>
<dbReference type="GO" id="GO:0005739">
    <property type="term" value="C:mitochondrion"/>
    <property type="evidence" value="ECO:0007669"/>
    <property type="project" value="UniProtKB-SubCell"/>
</dbReference>
<dbReference type="GO" id="GO:0000981">
    <property type="term" value="F:DNA-binding transcription factor activity, RNA polymerase II-specific"/>
    <property type="evidence" value="ECO:0007669"/>
    <property type="project" value="InterPro"/>
</dbReference>
<keyword evidence="4" id="KW-0678">Repressor</keyword>
<comment type="similarity">
    <text evidence="13">Belongs to the OAF3 family.</text>
</comment>
<evidence type="ECO:0000256" key="8">
    <source>
        <dbReference type="ARBA" id="ARBA00023125"/>
    </source>
</evidence>
<comment type="subcellular location">
    <subcellularLocation>
        <location evidence="2">Cytoplasm</location>
    </subcellularLocation>
    <subcellularLocation>
        <location evidence="1">Mitochondrion</location>
    </subcellularLocation>
</comment>
<dbReference type="InterPro" id="IPR001138">
    <property type="entry name" value="Zn2Cys6_DnaBD"/>
</dbReference>
<dbReference type="PROSITE" id="PS50048">
    <property type="entry name" value="ZN2_CY6_FUNGAL_2"/>
    <property type="match status" value="1"/>
</dbReference>
<evidence type="ECO:0000256" key="12">
    <source>
        <dbReference type="ARBA" id="ARBA00037679"/>
    </source>
</evidence>
<dbReference type="GO" id="GO:0005634">
    <property type="term" value="C:nucleus"/>
    <property type="evidence" value="ECO:0007669"/>
    <property type="project" value="TreeGrafter"/>
</dbReference>
<keyword evidence="10" id="KW-0804">Transcription</keyword>
<dbReference type="GO" id="GO:0000978">
    <property type="term" value="F:RNA polymerase II cis-regulatory region sequence-specific DNA binding"/>
    <property type="evidence" value="ECO:0007669"/>
    <property type="project" value="TreeGrafter"/>
</dbReference>
<dbReference type="PROSITE" id="PS00463">
    <property type="entry name" value="ZN2_CY6_FUNGAL_1"/>
    <property type="match status" value="1"/>
</dbReference>
<dbReference type="OrthoDB" id="2406834at2759"/>
<evidence type="ECO:0000256" key="4">
    <source>
        <dbReference type="ARBA" id="ARBA00022491"/>
    </source>
</evidence>
<protein>
    <recommendedName>
        <fullName evidence="14">Oleate activated transcription factor 3</fullName>
    </recommendedName>
</protein>
<dbReference type="SMART" id="SM00066">
    <property type="entry name" value="GAL4"/>
    <property type="match status" value="1"/>
</dbReference>
<evidence type="ECO:0000256" key="2">
    <source>
        <dbReference type="ARBA" id="ARBA00004496"/>
    </source>
</evidence>
<evidence type="ECO:0000256" key="6">
    <source>
        <dbReference type="ARBA" id="ARBA00022833"/>
    </source>
</evidence>
<evidence type="ECO:0000259" key="15">
    <source>
        <dbReference type="PROSITE" id="PS50048"/>
    </source>
</evidence>
<evidence type="ECO:0000256" key="11">
    <source>
        <dbReference type="ARBA" id="ARBA00023242"/>
    </source>
</evidence>
<dbReference type="InterPro" id="IPR050675">
    <property type="entry name" value="OAF3"/>
</dbReference>
<keyword evidence="17" id="KW-1185">Reference proteome</keyword>
<organism evidence="16 17">
    <name type="scientific">Lachancea mirantina</name>
    <dbReference type="NCBI Taxonomy" id="1230905"/>
    <lineage>
        <taxon>Eukaryota</taxon>
        <taxon>Fungi</taxon>
        <taxon>Dikarya</taxon>
        <taxon>Ascomycota</taxon>
        <taxon>Saccharomycotina</taxon>
        <taxon>Saccharomycetes</taxon>
        <taxon>Saccharomycetales</taxon>
        <taxon>Saccharomycetaceae</taxon>
        <taxon>Lachancea</taxon>
    </lineage>
</organism>
<dbReference type="EMBL" id="LT598469">
    <property type="protein sequence ID" value="SCV01777.1"/>
    <property type="molecule type" value="Genomic_DNA"/>
</dbReference>
<dbReference type="CDD" id="cd00067">
    <property type="entry name" value="GAL4"/>
    <property type="match status" value="1"/>
</dbReference>
<keyword evidence="5" id="KW-0479">Metal-binding</keyword>
<evidence type="ECO:0000256" key="9">
    <source>
        <dbReference type="ARBA" id="ARBA00023128"/>
    </source>
</evidence>
<proteinExistence type="inferred from homology"/>
<dbReference type="Gene3D" id="4.10.240.10">
    <property type="entry name" value="Zn(2)-C6 fungal-type DNA-binding domain"/>
    <property type="match status" value="1"/>
</dbReference>
<keyword evidence="11" id="KW-0539">Nucleus</keyword>
<evidence type="ECO:0000256" key="14">
    <source>
        <dbReference type="ARBA" id="ARBA00040584"/>
    </source>
</evidence>
<dbReference type="GO" id="GO:0045944">
    <property type="term" value="P:positive regulation of transcription by RNA polymerase II"/>
    <property type="evidence" value="ECO:0007669"/>
    <property type="project" value="TreeGrafter"/>
</dbReference>
<dbReference type="Proteomes" id="UP000191024">
    <property type="component" value="Chromosome G"/>
</dbReference>
<reference evidence="16 17" key="1">
    <citation type="submission" date="2016-03" db="EMBL/GenBank/DDBJ databases">
        <authorList>
            <person name="Devillers H."/>
        </authorList>
    </citation>
    <scope>NUCLEOTIDE SEQUENCE [LARGE SCALE GENOMIC DNA]</scope>
    <source>
        <strain evidence="16">CBS 11717</strain>
    </source>
</reference>
<evidence type="ECO:0000256" key="1">
    <source>
        <dbReference type="ARBA" id="ARBA00004173"/>
    </source>
</evidence>
<accession>A0A1G4KBS4</accession>
<evidence type="ECO:0000256" key="10">
    <source>
        <dbReference type="ARBA" id="ARBA00023163"/>
    </source>
</evidence>
<keyword evidence="3" id="KW-0963">Cytoplasm</keyword>
<evidence type="ECO:0000256" key="13">
    <source>
        <dbReference type="ARBA" id="ARBA00038234"/>
    </source>
</evidence>
<keyword evidence="6" id="KW-0862">Zinc</keyword>
<name>A0A1G4KBS4_9SACH</name>
<keyword evidence="8" id="KW-0238">DNA-binding</keyword>
<dbReference type="PANTHER" id="PTHR31069">
    <property type="entry name" value="OLEATE-ACTIVATED TRANSCRIPTION FACTOR 1-RELATED"/>
    <property type="match status" value="1"/>
</dbReference>
<dbReference type="STRING" id="1230905.A0A1G4KBS4"/>
<keyword evidence="9" id="KW-0496">Mitochondrion</keyword>
<gene>
    <name evidence="16" type="ORF">LAMI_0G13652G</name>
</gene>
<dbReference type="AlphaFoldDB" id="A0A1G4KBS4"/>
<evidence type="ECO:0000256" key="3">
    <source>
        <dbReference type="ARBA" id="ARBA00022490"/>
    </source>
</evidence>
<dbReference type="GO" id="GO:0008270">
    <property type="term" value="F:zinc ion binding"/>
    <property type="evidence" value="ECO:0007669"/>
    <property type="project" value="InterPro"/>
</dbReference>
<dbReference type="PANTHER" id="PTHR31069:SF33">
    <property type="entry name" value="OLEATE ACTIVATED TRANSCRIPTION FACTOR 3"/>
    <property type="match status" value="1"/>
</dbReference>
<sequence>MSDNGCAPGTNPGGSKRYDRRKRRRLTIVCTNCKRRKSKCDKKKPVCGNCTRLGDEDTCVYVSHAESPNSNVPSVVSLSFENVDEIPVMNVDLAPNGNVVIAKRSATAYVKPLTTVGAAWRDPYLQVLNALCSVNKRHVRCRSAKSGELNGTEKSLPSSIESLKKIEQREPSDAARVEPEKLINRHRNMYKHLFTKFGEYRQNKSGKVNDKEIPGKHIPDQQTFETVIWPHFEVHVSPLCPIFENSILHHEIISLYRNLQKNSILNKKNNDNVIYAILLLITLLCQFSVNCAGKFNSDSSSRDDARITSINTRKYFAVVNYCLSQNKVYRKINLLQLQALLLLRFYHWCAPDEGDGEQLQQSNILMGAIIASCREVGAGWSCFKDGDKFTCDLLPDARPSPSVMHQGNYSQVYRKLWSTVLHWDRKLSMLTGQECFVSKSIKINLQDVDSWHLKMIPMDHLVFSICNLVSECPHQVHYEKVTSLLSDLSQNNKNVMDRDMCDYHQHFEMQLIILLMETSLHHACVVQSESTGNTYDFGCHMRSLEDKMKKLATLCHEYLFAEEELDVYGRFYTNKIVVIALETICCILPSSILRSRQTGSSQGNTRLLRFFYDVASMYFNEIGVDYYQCFKKLFVIKILYKTLLTADDAKPWKNILEFLVSDENEGNDPLDKMPAVASFLEFHKTRTDETDVCALWRQMFSCNLEMKFESDLTDSDFDLFVNDDYEDYNIFSAFCNNISTPFLNKMSLNGTYSMESLSSKVPKAGQWNDYDEFGFPLGTSDLLNFLNDDIYGQDNGKAFYELFLD</sequence>